<organism evidence="13 14">
    <name type="scientific">Brevundimonas nasdae</name>
    <dbReference type="NCBI Taxonomy" id="172043"/>
    <lineage>
        <taxon>Bacteria</taxon>
        <taxon>Pseudomonadati</taxon>
        <taxon>Pseudomonadota</taxon>
        <taxon>Alphaproteobacteria</taxon>
        <taxon>Caulobacterales</taxon>
        <taxon>Caulobacteraceae</taxon>
        <taxon>Brevundimonas</taxon>
    </lineage>
</organism>
<evidence type="ECO:0000313" key="14">
    <source>
        <dbReference type="Proteomes" id="UP000824334"/>
    </source>
</evidence>
<keyword evidence="6 11" id="KW-0812">Transmembrane</keyword>
<feature type="region of interest" description="Disordered" evidence="10">
    <location>
        <begin position="74"/>
        <end position="100"/>
    </location>
</feature>
<accession>A0ABX8TIP0</accession>
<dbReference type="EMBL" id="CP080034">
    <property type="protein sequence ID" value="QYC11056.1"/>
    <property type="molecule type" value="Genomic_DNA"/>
</dbReference>
<gene>
    <name evidence="13" type="ORF">KWG56_03330</name>
</gene>
<dbReference type="Proteomes" id="UP000824334">
    <property type="component" value="Chromosome"/>
</dbReference>
<evidence type="ECO:0000256" key="4">
    <source>
        <dbReference type="ARBA" id="ARBA00022475"/>
    </source>
</evidence>
<dbReference type="PANTHER" id="PTHR33446">
    <property type="entry name" value="PROTEIN TONB-RELATED"/>
    <property type="match status" value="1"/>
</dbReference>
<comment type="subcellular location">
    <subcellularLocation>
        <location evidence="1">Cell inner membrane</location>
        <topology evidence="1">Single-pass membrane protein</topology>
        <orientation evidence="1">Periplasmic side</orientation>
    </subcellularLocation>
</comment>
<keyword evidence="9 11" id="KW-0472">Membrane</keyword>
<dbReference type="RefSeq" id="WP_201100449.1">
    <property type="nucleotide sequence ID" value="NZ_BAAAEE010000010.1"/>
</dbReference>
<dbReference type="Gene3D" id="3.30.1150.10">
    <property type="match status" value="1"/>
</dbReference>
<keyword evidence="4" id="KW-1003">Cell membrane</keyword>
<evidence type="ECO:0000256" key="5">
    <source>
        <dbReference type="ARBA" id="ARBA00022519"/>
    </source>
</evidence>
<evidence type="ECO:0000256" key="6">
    <source>
        <dbReference type="ARBA" id="ARBA00022692"/>
    </source>
</evidence>
<evidence type="ECO:0000256" key="1">
    <source>
        <dbReference type="ARBA" id="ARBA00004383"/>
    </source>
</evidence>
<keyword evidence="14" id="KW-1185">Reference proteome</keyword>
<dbReference type="InterPro" id="IPR006260">
    <property type="entry name" value="TonB/TolA_C"/>
</dbReference>
<keyword evidence="3" id="KW-0813">Transport</keyword>
<name>A0ABX8TIP0_9CAUL</name>
<feature type="domain" description="TonB C-terminal" evidence="12">
    <location>
        <begin position="153"/>
        <end position="245"/>
    </location>
</feature>
<proteinExistence type="inferred from homology"/>
<dbReference type="PROSITE" id="PS52015">
    <property type="entry name" value="TONB_CTD"/>
    <property type="match status" value="1"/>
</dbReference>
<sequence>MTTVLPRVAVQGHVGVERPRRGPGRARGMIALGGALALHAAPLLFLINFVSHAPIPLEEPPVIAVELIRNNAAPPRPPSEQVEGPKQVQAAASRAAPQQIHPRIQADAPEALAVPVTPPAPRPAQNQTPAPETTAPVARPAPPAPRASTAPQDWRARLLAHLDTKKRYPPAAQRLRQEGVAYVRFTMDRSGRVLSSRIDRSSGRPLLDREALAMLDRAQPLPPPPDDVPGATLELVTPVEFFLPR</sequence>
<feature type="transmembrane region" description="Helical" evidence="11">
    <location>
        <begin position="28"/>
        <end position="50"/>
    </location>
</feature>
<dbReference type="Pfam" id="PF03544">
    <property type="entry name" value="TonB_C"/>
    <property type="match status" value="1"/>
</dbReference>
<dbReference type="GeneID" id="94374282"/>
<comment type="similarity">
    <text evidence="2">Belongs to the TonB family.</text>
</comment>
<dbReference type="SUPFAM" id="SSF74653">
    <property type="entry name" value="TolA/TonB C-terminal domain"/>
    <property type="match status" value="1"/>
</dbReference>
<keyword evidence="7" id="KW-0653">Protein transport</keyword>
<feature type="compositionally biased region" description="Low complexity" evidence="10">
    <location>
        <begin position="128"/>
        <end position="138"/>
    </location>
</feature>
<evidence type="ECO:0000256" key="3">
    <source>
        <dbReference type="ARBA" id="ARBA00022448"/>
    </source>
</evidence>
<evidence type="ECO:0000256" key="2">
    <source>
        <dbReference type="ARBA" id="ARBA00006555"/>
    </source>
</evidence>
<evidence type="ECO:0000313" key="13">
    <source>
        <dbReference type="EMBL" id="QYC11056.1"/>
    </source>
</evidence>
<evidence type="ECO:0000259" key="12">
    <source>
        <dbReference type="PROSITE" id="PS52015"/>
    </source>
</evidence>
<dbReference type="InterPro" id="IPR037682">
    <property type="entry name" value="TonB_C"/>
</dbReference>
<keyword evidence="8 11" id="KW-1133">Transmembrane helix</keyword>
<dbReference type="InterPro" id="IPR051045">
    <property type="entry name" value="TonB-dependent_transducer"/>
</dbReference>
<keyword evidence="5" id="KW-0997">Cell inner membrane</keyword>
<evidence type="ECO:0000256" key="8">
    <source>
        <dbReference type="ARBA" id="ARBA00022989"/>
    </source>
</evidence>
<protein>
    <submittedName>
        <fullName evidence="13">TonB family protein</fullName>
    </submittedName>
</protein>
<dbReference type="NCBIfam" id="TIGR01352">
    <property type="entry name" value="tonB_Cterm"/>
    <property type="match status" value="1"/>
</dbReference>
<evidence type="ECO:0000256" key="7">
    <source>
        <dbReference type="ARBA" id="ARBA00022927"/>
    </source>
</evidence>
<reference evidence="13 14" key="1">
    <citation type="submission" date="2021-07" db="EMBL/GenBank/DDBJ databases">
        <title>Isolation and characterization of bacteria from a gold mining with a capacity of golden bioaccumulation.</title>
        <authorList>
            <person name="Yang X.J."/>
        </authorList>
    </citation>
    <scope>NUCLEOTIDE SEQUENCE [LARGE SCALE GENOMIC DNA]</scope>
    <source>
        <strain evidence="13 14">Au29</strain>
    </source>
</reference>
<evidence type="ECO:0000256" key="11">
    <source>
        <dbReference type="SAM" id="Phobius"/>
    </source>
</evidence>
<evidence type="ECO:0000256" key="10">
    <source>
        <dbReference type="SAM" id="MobiDB-lite"/>
    </source>
</evidence>
<feature type="region of interest" description="Disordered" evidence="10">
    <location>
        <begin position="114"/>
        <end position="152"/>
    </location>
</feature>
<evidence type="ECO:0000256" key="9">
    <source>
        <dbReference type="ARBA" id="ARBA00023136"/>
    </source>
</evidence>